<sequence>MKVLLIFFAVFLVGNSKKQKHETAEEKLDEVISQGFKARDLDHDSILTSSEIRAYYQKHPEIMSPEGIDFIDKNFSKGKNATIDEYRQALKTWLAENETVARLLQFENSTTSHHHHNHHVHLKNQSNSTLKIEEIIPKFIKP</sequence>
<keyword evidence="3" id="KW-1185">Reference proteome</keyword>
<organism evidence="2 3">
    <name type="scientific">Caenorhabditis angaria</name>
    <dbReference type="NCBI Taxonomy" id="860376"/>
    <lineage>
        <taxon>Eukaryota</taxon>
        <taxon>Metazoa</taxon>
        <taxon>Ecdysozoa</taxon>
        <taxon>Nematoda</taxon>
        <taxon>Chromadorea</taxon>
        <taxon>Rhabditida</taxon>
        <taxon>Rhabditina</taxon>
        <taxon>Rhabditomorpha</taxon>
        <taxon>Rhabditoidea</taxon>
        <taxon>Rhabditidae</taxon>
        <taxon>Peloderinae</taxon>
        <taxon>Caenorhabditis</taxon>
    </lineage>
</organism>
<protein>
    <recommendedName>
        <fullName evidence="4">EF-hand domain-containing protein</fullName>
    </recommendedName>
</protein>
<evidence type="ECO:0000256" key="1">
    <source>
        <dbReference type="SAM" id="SignalP"/>
    </source>
</evidence>
<dbReference type="OrthoDB" id="5810415at2759"/>
<accession>A0A9P1IWX4</accession>
<keyword evidence="1" id="KW-0732">Signal</keyword>
<evidence type="ECO:0008006" key="4">
    <source>
        <dbReference type="Google" id="ProtNLM"/>
    </source>
</evidence>
<name>A0A9P1IWX4_9PELO</name>
<comment type="caution">
    <text evidence="2">The sequence shown here is derived from an EMBL/GenBank/DDBJ whole genome shotgun (WGS) entry which is preliminary data.</text>
</comment>
<dbReference type="AlphaFoldDB" id="A0A9P1IWX4"/>
<gene>
    <name evidence="2" type="ORF">CAMP_LOCUS15176</name>
</gene>
<reference evidence="2" key="1">
    <citation type="submission" date="2022-11" db="EMBL/GenBank/DDBJ databases">
        <authorList>
            <person name="Kikuchi T."/>
        </authorList>
    </citation>
    <scope>NUCLEOTIDE SEQUENCE</scope>
    <source>
        <strain evidence="2">PS1010</strain>
    </source>
</reference>
<evidence type="ECO:0000313" key="3">
    <source>
        <dbReference type="Proteomes" id="UP001152747"/>
    </source>
</evidence>
<dbReference type="Proteomes" id="UP001152747">
    <property type="component" value="Unassembled WGS sequence"/>
</dbReference>
<feature type="signal peptide" evidence="1">
    <location>
        <begin position="1"/>
        <end position="16"/>
    </location>
</feature>
<dbReference type="EMBL" id="CANHGI010000005">
    <property type="protein sequence ID" value="CAI5452539.1"/>
    <property type="molecule type" value="Genomic_DNA"/>
</dbReference>
<dbReference type="SUPFAM" id="SSF47473">
    <property type="entry name" value="EF-hand"/>
    <property type="match status" value="1"/>
</dbReference>
<dbReference type="InterPro" id="IPR011992">
    <property type="entry name" value="EF-hand-dom_pair"/>
</dbReference>
<feature type="chain" id="PRO_5040168215" description="EF-hand domain-containing protein" evidence="1">
    <location>
        <begin position="17"/>
        <end position="142"/>
    </location>
</feature>
<evidence type="ECO:0000313" key="2">
    <source>
        <dbReference type="EMBL" id="CAI5452539.1"/>
    </source>
</evidence>
<proteinExistence type="predicted"/>